<proteinExistence type="predicted"/>
<dbReference type="Gene3D" id="2.30.110.10">
    <property type="entry name" value="Electron Transport, Fmn-binding Protein, Chain A"/>
    <property type="match status" value="1"/>
</dbReference>
<dbReference type="InterPro" id="IPR024747">
    <property type="entry name" value="Pyridox_Oxase-rel"/>
</dbReference>
<sequence length="156" mass="17541">MDKEMRRKEKAIAKEEVIEILNSAEYGVLCTISADNTPYGTPMNFVYADGAIYFHCAPEGHRLENLKGNRSVCLNVVDSVKLMPEKFNTQYRSVAAFGTIHIVEDPAEKKKGIKAIADKLSPDYPKEGMEYIESAFDKMVVLRMDIERMTGKATRG</sequence>
<organism evidence="1 2">
    <name type="scientific">Zhenpiania hominis</name>
    <dbReference type="NCBI Taxonomy" id="2763644"/>
    <lineage>
        <taxon>Bacteria</taxon>
        <taxon>Bacillati</taxon>
        <taxon>Bacillota</taxon>
        <taxon>Clostridia</taxon>
        <taxon>Peptostreptococcales</taxon>
        <taxon>Anaerovoracaceae</taxon>
        <taxon>Zhenpiania</taxon>
    </lineage>
</organism>
<dbReference type="AlphaFoldDB" id="A0A923NMI5"/>
<name>A0A923NMI5_9FIRM</name>
<evidence type="ECO:0000313" key="1">
    <source>
        <dbReference type="EMBL" id="MBC6679892.1"/>
    </source>
</evidence>
<reference evidence="1" key="1">
    <citation type="submission" date="2020-08" db="EMBL/GenBank/DDBJ databases">
        <title>Genome public.</title>
        <authorList>
            <person name="Liu C."/>
            <person name="Sun Q."/>
        </authorList>
    </citation>
    <scope>NUCLEOTIDE SEQUENCE</scope>
    <source>
        <strain evidence="1">BX12</strain>
    </source>
</reference>
<dbReference type="RefSeq" id="WP_187302991.1">
    <property type="nucleotide sequence ID" value="NZ_JACRYT010000007.1"/>
</dbReference>
<gene>
    <name evidence="1" type="ORF">H9L42_08630</name>
</gene>
<dbReference type="InterPro" id="IPR012349">
    <property type="entry name" value="Split_barrel_FMN-bd"/>
</dbReference>
<evidence type="ECO:0000313" key="2">
    <source>
        <dbReference type="Proteomes" id="UP000602647"/>
    </source>
</evidence>
<dbReference type="SUPFAM" id="SSF50475">
    <property type="entry name" value="FMN-binding split barrel"/>
    <property type="match status" value="1"/>
</dbReference>
<dbReference type="Pfam" id="PF12900">
    <property type="entry name" value="Pyridox_ox_2"/>
    <property type="match status" value="1"/>
</dbReference>
<dbReference type="Proteomes" id="UP000602647">
    <property type="component" value="Unassembled WGS sequence"/>
</dbReference>
<dbReference type="PANTHER" id="PTHR34071:SF2">
    <property type="entry name" value="FLAVIN-NUCLEOTIDE-BINDING PROTEIN"/>
    <property type="match status" value="1"/>
</dbReference>
<dbReference type="PANTHER" id="PTHR34071">
    <property type="entry name" value="5-NITROIMIDAZOLE ANTIBIOTICS RESISTANCE PROTEIN, NIMA-FAMILY-RELATED PROTEIN-RELATED"/>
    <property type="match status" value="1"/>
</dbReference>
<comment type="caution">
    <text evidence="1">The sequence shown here is derived from an EMBL/GenBank/DDBJ whole genome shotgun (WGS) entry which is preliminary data.</text>
</comment>
<protein>
    <submittedName>
        <fullName evidence="1">Pyridoxamine 5'-phosphate oxidase family protein</fullName>
    </submittedName>
</protein>
<accession>A0A923NMI5</accession>
<dbReference type="EMBL" id="JACRYT010000007">
    <property type="protein sequence ID" value="MBC6679892.1"/>
    <property type="molecule type" value="Genomic_DNA"/>
</dbReference>
<keyword evidence="2" id="KW-1185">Reference proteome</keyword>